<feature type="non-terminal residue" evidence="1">
    <location>
        <position position="9"/>
    </location>
</feature>
<dbReference type="EMBL" id="RBNI01031898">
    <property type="protein sequence ID" value="RUO95355.1"/>
    <property type="molecule type" value="Genomic_DNA"/>
</dbReference>
<comment type="caution">
    <text evidence="1">The sequence shown here is derived from an EMBL/GenBank/DDBJ whole genome shotgun (WGS) entry which is preliminary data.</text>
</comment>
<accession>A0A432ZYD7</accession>
<dbReference type="Proteomes" id="UP000268093">
    <property type="component" value="Unassembled WGS sequence"/>
</dbReference>
<gene>
    <name evidence="1" type="ORF">BC936DRAFT_144304</name>
</gene>
<protein>
    <submittedName>
        <fullName evidence="1">Uncharacterized protein</fullName>
    </submittedName>
</protein>
<name>A0A432ZYD7_9FUNG</name>
<sequence length="9" mass="1040">MDGLLFTML</sequence>
<organism evidence="1 2">
    <name type="scientific">Jimgerdemannia flammicorona</name>
    <dbReference type="NCBI Taxonomy" id="994334"/>
    <lineage>
        <taxon>Eukaryota</taxon>
        <taxon>Fungi</taxon>
        <taxon>Fungi incertae sedis</taxon>
        <taxon>Mucoromycota</taxon>
        <taxon>Mucoromycotina</taxon>
        <taxon>Endogonomycetes</taxon>
        <taxon>Endogonales</taxon>
        <taxon>Endogonaceae</taxon>
        <taxon>Jimgerdemannia</taxon>
    </lineage>
</organism>
<evidence type="ECO:0000313" key="1">
    <source>
        <dbReference type="EMBL" id="RUO95355.1"/>
    </source>
</evidence>
<keyword evidence="2" id="KW-1185">Reference proteome</keyword>
<proteinExistence type="predicted"/>
<reference evidence="1 2" key="1">
    <citation type="journal article" date="2018" name="New Phytol.">
        <title>Phylogenomics of Endogonaceae and evolution of mycorrhizas within Mucoromycota.</title>
        <authorList>
            <person name="Chang Y."/>
            <person name="Desiro A."/>
            <person name="Na H."/>
            <person name="Sandor L."/>
            <person name="Lipzen A."/>
            <person name="Clum A."/>
            <person name="Barry K."/>
            <person name="Grigoriev I.V."/>
            <person name="Martin F.M."/>
            <person name="Stajich J.E."/>
            <person name="Smith M.E."/>
            <person name="Bonito G."/>
            <person name="Spatafora J.W."/>
        </authorList>
    </citation>
    <scope>NUCLEOTIDE SEQUENCE [LARGE SCALE GENOMIC DNA]</scope>
    <source>
        <strain evidence="1 2">GMNB39</strain>
    </source>
</reference>
<evidence type="ECO:0000313" key="2">
    <source>
        <dbReference type="Proteomes" id="UP000268093"/>
    </source>
</evidence>